<dbReference type="NCBIfam" id="TIGR00694">
    <property type="entry name" value="thiM"/>
    <property type="match status" value="1"/>
</dbReference>
<dbReference type="AlphaFoldDB" id="A0A2R6XXM9"/>
<keyword evidence="6 11" id="KW-0547">Nucleotide-binding</keyword>
<evidence type="ECO:0000256" key="10">
    <source>
        <dbReference type="ARBA" id="ARBA00022977"/>
    </source>
</evidence>
<dbReference type="Pfam" id="PF02110">
    <property type="entry name" value="HK"/>
    <property type="match status" value="1"/>
</dbReference>
<keyword evidence="10 11" id="KW-0784">Thiamine biosynthesis</keyword>
<reference evidence="13" key="1">
    <citation type="journal article" date="2018" name="Sci. Rep.">
        <title>Lignite coal burning seam in the remote Altai Mountains harbors a hydrogen-driven thermophilic microbial community.</title>
        <authorList>
            <person name="Kadnikov V.V."/>
            <person name="Mardanov A.V."/>
            <person name="Ivasenko D.A."/>
            <person name="Antsiferov D.V."/>
            <person name="Beletsky A.V."/>
            <person name="Karnachuk O.V."/>
            <person name="Ravin N.V."/>
        </authorList>
    </citation>
    <scope>NUCLEOTIDE SEQUENCE [LARGE SCALE GENOMIC DNA]</scope>
</reference>
<feature type="binding site" evidence="11">
    <location>
        <position position="195"/>
    </location>
    <ligand>
        <name>substrate</name>
    </ligand>
</feature>
<evidence type="ECO:0000256" key="3">
    <source>
        <dbReference type="ARBA" id="ARBA00004868"/>
    </source>
</evidence>
<feature type="binding site" evidence="11">
    <location>
        <position position="45"/>
    </location>
    <ligand>
        <name>substrate</name>
    </ligand>
</feature>
<dbReference type="GO" id="GO:0004417">
    <property type="term" value="F:hydroxyethylthiazole kinase activity"/>
    <property type="evidence" value="ECO:0007669"/>
    <property type="project" value="UniProtKB-UniRule"/>
</dbReference>
<evidence type="ECO:0000256" key="2">
    <source>
        <dbReference type="ARBA" id="ARBA00001946"/>
    </source>
</evidence>
<dbReference type="EMBL" id="PEBX01000172">
    <property type="protein sequence ID" value="PTQ55180.1"/>
    <property type="molecule type" value="Genomic_DNA"/>
</dbReference>
<evidence type="ECO:0000256" key="4">
    <source>
        <dbReference type="ARBA" id="ARBA00022679"/>
    </source>
</evidence>
<dbReference type="EC" id="2.7.1.50" evidence="11"/>
<comment type="cofactor">
    <cofactor evidence="2 11">
        <name>Mg(2+)</name>
        <dbReference type="ChEBI" id="CHEBI:18420"/>
    </cofactor>
</comment>
<dbReference type="UniPathway" id="UPA00060">
    <property type="reaction ID" value="UER00139"/>
</dbReference>
<dbReference type="PIRSF" id="PIRSF000513">
    <property type="entry name" value="Thz_kinase"/>
    <property type="match status" value="1"/>
</dbReference>
<keyword evidence="5 11" id="KW-0479">Metal-binding</keyword>
<evidence type="ECO:0000313" key="13">
    <source>
        <dbReference type="Proteomes" id="UP000244338"/>
    </source>
</evidence>
<dbReference type="CDD" id="cd01170">
    <property type="entry name" value="THZ_kinase"/>
    <property type="match status" value="1"/>
</dbReference>
<name>A0A2R6XXM9_9BACL</name>
<organism evidence="12 13">
    <name type="scientific">Candidatus Carbonibacillus altaicus</name>
    <dbReference type="NCBI Taxonomy" id="2163959"/>
    <lineage>
        <taxon>Bacteria</taxon>
        <taxon>Bacillati</taxon>
        <taxon>Bacillota</taxon>
        <taxon>Bacilli</taxon>
        <taxon>Bacillales</taxon>
        <taxon>Candidatus Carbonibacillus</taxon>
    </lineage>
</organism>
<dbReference type="InterPro" id="IPR000417">
    <property type="entry name" value="Hyethyz_kinase"/>
</dbReference>
<keyword evidence="9 11" id="KW-0460">Magnesium</keyword>
<evidence type="ECO:0000313" key="12">
    <source>
        <dbReference type="EMBL" id="PTQ55180.1"/>
    </source>
</evidence>
<comment type="pathway">
    <text evidence="3 11">Cofactor biosynthesis; thiamine diphosphate biosynthesis; 4-methyl-5-(2-phosphoethyl)-thiazole from 5-(2-hydroxyethyl)-4-methylthiazole: step 1/1.</text>
</comment>
<dbReference type="GO" id="GO:0000287">
    <property type="term" value="F:magnesium ion binding"/>
    <property type="evidence" value="ECO:0007669"/>
    <property type="project" value="UniProtKB-UniRule"/>
</dbReference>
<evidence type="ECO:0000256" key="5">
    <source>
        <dbReference type="ARBA" id="ARBA00022723"/>
    </source>
</evidence>
<keyword evidence="8 11" id="KW-0067">ATP-binding</keyword>
<evidence type="ECO:0000256" key="7">
    <source>
        <dbReference type="ARBA" id="ARBA00022777"/>
    </source>
</evidence>
<comment type="catalytic activity">
    <reaction evidence="1 11">
        <text>5-(2-hydroxyethyl)-4-methylthiazole + ATP = 4-methyl-5-(2-phosphooxyethyl)-thiazole + ADP + H(+)</text>
        <dbReference type="Rhea" id="RHEA:24212"/>
        <dbReference type="ChEBI" id="CHEBI:15378"/>
        <dbReference type="ChEBI" id="CHEBI:17957"/>
        <dbReference type="ChEBI" id="CHEBI:30616"/>
        <dbReference type="ChEBI" id="CHEBI:58296"/>
        <dbReference type="ChEBI" id="CHEBI:456216"/>
        <dbReference type="EC" id="2.7.1.50"/>
    </reaction>
</comment>
<proteinExistence type="inferred from homology"/>
<comment type="similarity">
    <text evidence="11">Belongs to the Thz kinase family.</text>
</comment>
<keyword evidence="7 11" id="KW-0418">Kinase</keyword>
<protein>
    <recommendedName>
        <fullName evidence="11">Hydroxyethylthiazole kinase</fullName>
        <ecNumber evidence="11">2.7.1.50</ecNumber>
    </recommendedName>
    <alternativeName>
        <fullName evidence="11">4-methyl-5-beta-hydroxyethylthiazole kinase</fullName>
        <shortName evidence="11">TH kinase</shortName>
        <shortName evidence="11">Thz kinase</shortName>
    </alternativeName>
</protein>
<sequence>MNAEAVRTLTRRIREKHPLIHSITNTVVQNFTANGLLALGASPVMADAPEEAGEMARAADGLLINIGTLTSGTREAMNQALLAANAKGIPTVLDPVGVGATAYRNETVQSFLSTGSFTVIRGNIAEIAHTIERPLPLKGVDAGEVPLEVRIEVTREAAQKLEAIVAATGPEDVITDGRHTLIVQNGDAWMTRVTGVGCLLGAVVAAYLAVADDPFQATSAALLAYGVAGEVARERLRLHQHEGIGSYGVRLIDALDELPDLLVEDRLKFYEVHDRT</sequence>
<feature type="binding site" evidence="11">
    <location>
        <position position="168"/>
    </location>
    <ligand>
        <name>ATP</name>
        <dbReference type="ChEBI" id="CHEBI:30616"/>
    </ligand>
</feature>
<comment type="caution">
    <text evidence="12">The sequence shown here is derived from an EMBL/GenBank/DDBJ whole genome shotgun (WGS) entry which is preliminary data.</text>
</comment>
<dbReference type="PRINTS" id="PR01099">
    <property type="entry name" value="HYETHTZKNASE"/>
</dbReference>
<dbReference type="GO" id="GO:0009228">
    <property type="term" value="P:thiamine biosynthetic process"/>
    <property type="evidence" value="ECO:0007669"/>
    <property type="project" value="UniProtKB-KW"/>
</dbReference>
<comment type="function">
    <text evidence="11">Catalyzes the phosphorylation of the hydroxyl group of 4-methyl-5-beta-hydroxyethylthiazole (THZ).</text>
</comment>
<evidence type="ECO:0000256" key="8">
    <source>
        <dbReference type="ARBA" id="ARBA00022840"/>
    </source>
</evidence>
<dbReference type="GO" id="GO:0009229">
    <property type="term" value="P:thiamine diphosphate biosynthetic process"/>
    <property type="evidence" value="ECO:0007669"/>
    <property type="project" value="UniProtKB-UniRule"/>
</dbReference>
<gene>
    <name evidence="11" type="primary">thiM</name>
    <name evidence="12" type="ORF">BSOLF_0042</name>
</gene>
<accession>A0A2R6XXM9</accession>
<dbReference type="NCBIfam" id="NF006830">
    <property type="entry name" value="PRK09355.1"/>
    <property type="match status" value="1"/>
</dbReference>
<evidence type="ECO:0000256" key="6">
    <source>
        <dbReference type="ARBA" id="ARBA00022741"/>
    </source>
</evidence>
<evidence type="ECO:0000256" key="11">
    <source>
        <dbReference type="HAMAP-Rule" id="MF_00228"/>
    </source>
</evidence>
<dbReference type="GO" id="GO:0005524">
    <property type="term" value="F:ATP binding"/>
    <property type="evidence" value="ECO:0007669"/>
    <property type="project" value="UniProtKB-UniRule"/>
</dbReference>
<evidence type="ECO:0000256" key="1">
    <source>
        <dbReference type="ARBA" id="ARBA00001771"/>
    </source>
</evidence>
<keyword evidence="4 11" id="KW-0808">Transferase</keyword>
<dbReference type="InterPro" id="IPR029056">
    <property type="entry name" value="Ribokinase-like"/>
</dbReference>
<dbReference type="HAMAP" id="MF_00228">
    <property type="entry name" value="Thz_kinase"/>
    <property type="match status" value="1"/>
</dbReference>
<dbReference type="SUPFAM" id="SSF53613">
    <property type="entry name" value="Ribokinase-like"/>
    <property type="match status" value="1"/>
</dbReference>
<dbReference type="Proteomes" id="UP000244338">
    <property type="component" value="Unassembled WGS sequence"/>
</dbReference>
<dbReference type="Gene3D" id="3.40.1190.20">
    <property type="match status" value="1"/>
</dbReference>
<feature type="binding site" evidence="11">
    <location>
        <position position="121"/>
    </location>
    <ligand>
        <name>ATP</name>
        <dbReference type="ChEBI" id="CHEBI:30616"/>
    </ligand>
</feature>
<evidence type="ECO:0000256" key="9">
    <source>
        <dbReference type="ARBA" id="ARBA00022842"/>
    </source>
</evidence>